<dbReference type="PANTHER" id="PTHR30146">
    <property type="entry name" value="LACI-RELATED TRANSCRIPTIONAL REPRESSOR"/>
    <property type="match status" value="1"/>
</dbReference>
<feature type="domain" description="HTH cro/C1-type" evidence="6">
    <location>
        <begin position="4"/>
        <end position="47"/>
    </location>
</feature>
<dbReference type="InterPro" id="IPR010982">
    <property type="entry name" value="Lambda_DNA-bd_dom_sf"/>
</dbReference>
<evidence type="ECO:0000256" key="4">
    <source>
        <dbReference type="ARBA" id="ARBA00023163"/>
    </source>
</evidence>
<dbReference type="STRING" id="1141662.OOA_12530"/>
<dbReference type="Gene3D" id="1.10.260.40">
    <property type="entry name" value="lambda repressor-like DNA-binding domains"/>
    <property type="match status" value="1"/>
</dbReference>
<evidence type="ECO:0000256" key="2">
    <source>
        <dbReference type="ARBA" id="ARBA00023015"/>
    </source>
</evidence>
<dbReference type="HOGENOM" id="CLU_037628_6_0_6"/>
<protein>
    <submittedName>
        <fullName evidence="7">DNA-binding transcriptional repressor MalI</fullName>
    </submittedName>
</protein>
<dbReference type="GO" id="GO:0000976">
    <property type="term" value="F:transcription cis-regulatory region binding"/>
    <property type="evidence" value="ECO:0007669"/>
    <property type="project" value="TreeGrafter"/>
</dbReference>
<gene>
    <name evidence="7" type="ORF">OOA_12530</name>
</gene>
<dbReference type="CDD" id="cd01392">
    <property type="entry name" value="HTH_LacI"/>
    <property type="match status" value="1"/>
</dbReference>
<evidence type="ECO:0000259" key="5">
    <source>
        <dbReference type="PROSITE" id="PS50932"/>
    </source>
</evidence>
<evidence type="ECO:0000313" key="8">
    <source>
        <dbReference type="Proteomes" id="UP000009336"/>
    </source>
</evidence>
<dbReference type="SUPFAM" id="SSF47413">
    <property type="entry name" value="lambda repressor-like DNA-binding domains"/>
    <property type="match status" value="1"/>
</dbReference>
<evidence type="ECO:0000256" key="3">
    <source>
        <dbReference type="ARBA" id="ARBA00023125"/>
    </source>
</evidence>
<dbReference type="PROSITE" id="PS50932">
    <property type="entry name" value="HTH_LACI_2"/>
    <property type="match status" value="1"/>
</dbReference>
<organism evidence="7 8">
    <name type="scientific">Providencia burhodogranariea DSM 19968</name>
    <dbReference type="NCBI Taxonomy" id="1141662"/>
    <lineage>
        <taxon>Bacteria</taxon>
        <taxon>Pseudomonadati</taxon>
        <taxon>Pseudomonadota</taxon>
        <taxon>Gammaproteobacteria</taxon>
        <taxon>Enterobacterales</taxon>
        <taxon>Morganellaceae</taxon>
        <taxon>Providencia</taxon>
    </lineage>
</organism>
<dbReference type="PANTHER" id="PTHR30146:SF148">
    <property type="entry name" value="HTH-TYPE TRANSCRIPTIONAL REPRESSOR PURR-RELATED"/>
    <property type="match status" value="1"/>
</dbReference>
<dbReference type="eggNOG" id="COG1609">
    <property type="taxonomic scope" value="Bacteria"/>
</dbReference>
<evidence type="ECO:0000259" key="6">
    <source>
        <dbReference type="PROSITE" id="PS50943"/>
    </source>
</evidence>
<dbReference type="NCBIfam" id="NF007449">
    <property type="entry name" value="PRK10014.1"/>
    <property type="match status" value="1"/>
</dbReference>
<dbReference type="InterPro" id="IPR000843">
    <property type="entry name" value="HTH_LacI"/>
</dbReference>
<dbReference type="PATRIC" id="fig|1141662.3.peg.2543"/>
<dbReference type="SMART" id="SM00354">
    <property type="entry name" value="HTH_LACI"/>
    <property type="match status" value="1"/>
</dbReference>
<keyword evidence="8" id="KW-1185">Reference proteome</keyword>
<keyword evidence="4" id="KW-0804">Transcription</keyword>
<name>K8WJT7_9GAMM</name>
<dbReference type="PROSITE" id="PS50943">
    <property type="entry name" value="HTH_CROC1"/>
    <property type="match status" value="1"/>
</dbReference>
<dbReference type="OrthoDB" id="9798934at2"/>
<evidence type="ECO:0000313" key="7">
    <source>
        <dbReference type="EMBL" id="EKT60241.1"/>
    </source>
</evidence>
<keyword evidence="1" id="KW-0678">Repressor</keyword>
<sequence>MNLRKITITDVAKHAGVSVTTVSLALSGKGRISQKTADKVNESIEELGYVRNQQAASLRDNISNVIGLIIPDLTEPFYSEVASGVSQYAKTQNKIVFLTQSGNSREEFDRCLDSLINYGVDGIIVGSGKFLNDEIVARLAHYQIPIVCAARACEFAGIDVIRPDNTLAAKIATEHLINNGHHQIAYFGGASHSLTRAERIGGYCSTIIQYGLPFRSEWIVETNNKQQHIIQQVSDFLHQYPKVSAIICHNTATALGAYLGALKIGSTITSVDNYSYFNQEIALVGFDDIGSEALYDIPVTFITQPAREVGINAMMKIIQRISGDNSLPQSVTLSPGFLRDKG</sequence>
<dbReference type="Pfam" id="PF00356">
    <property type="entry name" value="LacI"/>
    <property type="match status" value="1"/>
</dbReference>
<dbReference type="Proteomes" id="UP000009336">
    <property type="component" value="Unassembled WGS sequence"/>
</dbReference>
<dbReference type="InterPro" id="IPR001387">
    <property type="entry name" value="Cro/C1-type_HTH"/>
</dbReference>
<dbReference type="InterPro" id="IPR028082">
    <property type="entry name" value="Peripla_BP_I"/>
</dbReference>
<proteinExistence type="predicted"/>
<reference evidence="7 8" key="1">
    <citation type="journal article" date="2012" name="BMC Genomics">
        <title>Comparative genomics of bacteria in the genus Providencia isolated from wild Drosophila melanogaster.</title>
        <authorList>
            <person name="Galac M.R."/>
            <person name="Lazzaro B.P."/>
        </authorList>
    </citation>
    <scope>NUCLEOTIDE SEQUENCE [LARGE SCALE GENOMIC DNA]</scope>
    <source>
        <strain evidence="7 8">DSM 19968</strain>
    </source>
</reference>
<dbReference type="InterPro" id="IPR001761">
    <property type="entry name" value="Peripla_BP/Lac1_sug-bd_dom"/>
</dbReference>
<feature type="domain" description="HTH lacI-type" evidence="5">
    <location>
        <begin position="6"/>
        <end position="60"/>
    </location>
</feature>
<dbReference type="Pfam" id="PF00532">
    <property type="entry name" value="Peripla_BP_1"/>
    <property type="match status" value="1"/>
</dbReference>
<dbReference type="SUPFAM" id="SSF53822">
    <property type="entry name" value="Periplasmic binding protein-like I"/>
    <property type="match status" value="1"/>
</dbReference>
<keyword evidence="2" id="KW-0805">Transcription regulation</keyword>
<comment type="caution">
    <text evidence="7">The sequence shown here is derived from an EMBL/GenBank/DDBJ whole genome shotgun (WGS) entry which is preliminary data.</text>
</comment>
<keyword evidence="3 7" id="KW-0238">DNA-binding</keyword>
<dbReference type="EMBL" id="AKKL01000034">
    <property type="protein sequence ID" value="EKT60241.1"/>
    <property type="molecule type" value="Genomic_DNA"/>
</dbReference>
<dbReference type="GO" id="GO:0003700">
    <property type="term" value="F:DNA-binding transcription factor activity"/>
    <property type="evidence" value="ECO:0007669"/>
    <property type="project" value="TreeGrafter"/>
</dbReference>
<accession>K8WJT7</accession>
<dbReference type="AlphaFoldDB" id="K8WJT7"/>
<dbReference type="RefSeq" id="WP_008912500.1">
    <property type="nucleotide sequence ID" value="NZ_KB233223.1"/>
</dbReference>
<dbReference type="Gene3D" id="3.40.50.2300">
    <property type="match status" value="2"/>
</dbReference>
<evidence type="ECO:0000256" key="1">
    <source>
        <dbReference type="ARBA" id="ARBA00022491"/>
    </source>
</evidence>
<dbReference type="PROSITE" id="PS00356">
    <property type="entry name" value="HTH_LACI_1"/>
    <property type="match status" value="1"/>
</dbReference>